<sequence length="170" mass="19890">MILILTFSCKVKAQQNDLNIVCKESTKEESEYSDVLITKTCEFDSHLFKSIGKPDYKGRYSYNYELLQINKTDTIKIKNSDFFNNLGIELEKIINKKLKAEYDSNSKIPEISDCMKWIEFRYYKLNEFGISFTYKNQMEFNINYGIGSACFNVNSSSVIMELSEITKYLK</sequence>
<protein>
    <submittedName>
        <fullName evidence="1">Uncharacterized protein</fullName>
    </submittedName>
</protein>
<keyword evidence="2" id="KW-1185">Reference proteome</keyword>
<dbReference type="RefSeq" id="WP_148370714.1">
    <property type="nucleotide sequence ID" value="NZ_VSKM01000015.1"/>
</dbReference>
<gene>
    <name evidence="1" type="ORF">ES676_12780</name>
</gene>
<organism evidence="1 2">
    <name type="scientific">Bizionia saleffrena</name>
    <dbReference type="NCBI Taxonomy" id="291189"/>
    <lineage>
        <taxon>Bacteria</taxon>
        <taxon>Pseudomonadati</taxon>
        <taxon>Bacteroidota</taxon>
        <taxon>Flavobacteriia</taxon>
        <taxon>Flavobacteriales</taxon>
        <taxon>Flavobacteriaceae</taxon>
        <taxon>Bizionia</taxon>
    </lineage>
</organism>
<dbReference type="AlphaFoldDB" id="A0A8H2LBN2"/>
<accession>A0A8H2LBN2</accession>
<comment type="caution">
    <text evidence="1">The sequence shown here is derived from an EMBL/GenBank/DDBJ whole genome shotgun (WGS) entry which is preliminary data.</text>
</comment>
<reference evidence="1 2" key="1">
    <citation type="submission" date="2019-08" db="EMBL/GenBank/DDBJ databases">
        <title>Genomes of Antarctic Bizionia species.</title>
        <authorList>
            <person name="Bowman J.P."/>
        </authorList>
    </citation>
    <scope>NUCLEOTIDE SEQUENCE [LARGE SCALE GENOMIC DNA]</scope>
    <source>
        <strain evidence="1 2">HFD</strain>
    </source>
</reference>
<dbReference type="EMBL" id="VSKM01000015">
    <property type="protein sequence ID" value="TYB71533.1"/>
    <property type="molecule type" value="Genomic_DNA"/>
</dbReference>
<dbReference type="Proteomes" id="UP000323324">
    <property type="component" value="Unassembled WGS sequence"/>
</dbReference>
<evidence type="ECO:0000313" key="1">
    <source>
        <dbReference type="EMBL" id="TYB71533.1"/>
    </source>
</evidence>
<proteinExistence type="predicted"/>
<evidence type="ECO:0000313" key="2">
    <source>
        <dbReference type="Proteomes" id="UP000323324"/>
    </source>
</evidence>
<name>A0A8H2LBN2_9FLAO</name>